<dbReference type="Pfam" id="PF14299">
    <property type="entry name" value="PP2"/>
    <property type="match status" value="1"/>
</dbReference>
<evidence type="ECO:0000313" key="2">
    <source>
        <dbReference type="EMBL" id="JAT64697.1"/>
    </source>
</evidence>
<dbReference type="PANTHER" id="PTHR48478:SF1">
    <property type="entry name" value="LECTIN-LIKE"/>
    <property type="match status" value="1"/>
</dbReference>
<feature type="compositionally biased region" description="Basic and acidic residues" evidence="1">
    <location>
        <begin position="21"/>
        <end position="50"/>
    </location>
</feature>
<dbReference type="EMBL" id="GDJX01003239">
    <property type="protein sequence ID" value="JAT64697.1"/>
    <property type="molecule type" value="Transcribed_RNA"/>
</dbReference>
<proteinExistence type="predicted"/>
<accession>A0A1D1ZCW7</accession>
<protein>
    <submittedName>
        <fullName evidence="2">Protein PHLOEM PROTEIN 2-LIKE A1</fullName>
    </submittedName>
</protein>
<organism evidence="2">
    <name type="scientific">Anthurium amnicola</name>
    <dbReference type="NCBI Taxonomy" id="1678845"/>
    <lineage>
        <taxon>Eukaryota</taxon>
        <taxon>Viridiplantae</taxon>
        <taxon>Streptophyta</taxon>
        <taxon>Embryophyta</taxon>
        <taxon>Tracheophyta</taxon>
        <taxon>Spermatophyta</taxon>
        <taxon>Magnoliopsida</taxon>
        <taxon>Liliopsida</taxon>
        <taxon>Araceae</taxon>
        <taxon>Pothoideae</taxon>
        <taxon>Potheae</taxon>
        <taxon>Anthurium</taxon>
    </lineage>
</organism>
<dbReference type="InterPro" id="IPR025886">
    <property type="entry name" value="PP2-like"/>
</dbReference>
<gene>
    <name evidence="2" type="primary">PP2A1_1</name>
    <name evidence="2" type="ORF">g.35300</name>
</gene>
<name>A0A1D1ZCW7_9ARAE</name>
<feature type="region of interest" description="Disordered" evidence="1">
    <location>
        <begin position="1"/>
        <end position="50"/>
    </location>
</feature>
<sequence length="266" mass="30444">MGCSESKFNAPPSQSLPKPPRRPEPVEEPKKPVGEEPRKSPGEQSKFDEETTRLVEHLKKFPHRYSDIVGQADRPAMGNLEKSKFSGIFLNQRRKKYWIDEKSGCNCFMLFARDLSITWSDDPRYWKWCALQETSDVCVEVAALLRVCWLDIYGRFEISHLTPGITYEVAFVVMMQYTSDGWNTPVNLRLTDPEGNQQKHLESLIDKPRGEWIELIVGELKATAASAGEIAISLFEHDDGAWKSGLIVKGIFIRPKTFWRKSIHVS</sequence>
<dbReference type="PANTHER" id="PTHR48478">
    <property type="entry name" value="LECTIN-LIKE"/>
    <property type="match status" value="1"/>
</dbReference>
<dbReference type="AlphaFoldDB" id="A0A1D1ZCW7"/>
<evidence type="ECO:0000256" key="1">
    <source>
        <dbReference type="SAM" id="MobiDB-lite"/>
    </source>
</evidence>
<dbReference type="GO" id="GO:0030246">
    <property type="term" value="F:carbohydrate binding"/>
    <property type="evidence" value="ECO:0007669"/>
    <property type="project" value="InterPro"/>
</dbReference>
<dbReference type="InterPro" id="IPR052147">
    <property type="entry name" value="PP2-like/Lectin"/>
</dbReference>
<reference evidence="2" key="1">
    <citation type="submission" date="2015-07" db="EMBL/GenBank/DDBJ databases">
        <title>Transcriptome Assembly of Anthurium amnicola.</title>
        <authorList>
            <person name="Suzuki J."/>
        </authorList>
    </citation>
    <scope>NUCLEOTIDE SEQUENCE</scope>
</reference>